<accession>A0ABD1QVI1</accession>
<evidence type="ECO:0000313" key="1">
    <source>
        <dbReference type="EMBL" id="KAL2480220.1"/>
    </source>
</evidence>
<gene>
    <name evidence="1" type="ORF">Adt_33186</name>
</gene>
<comment type="caution">
    <text evidence="1">The sequence shown here is derived from an EMBL/GenBank/DDBJ whole genome shotgun (WGS) entry which is preliminary data.</text>
</comment>
<proteinExistence type="predicted"/>
<dbReference type="Proteomes" id="UP001604336">
    <property type="component" value="Unassembled WGS sequence"/>
</dbReference>
<keyword evidence="2" id="KW-1185">Reference proteome</keyword>
<name>A0ABD1QVI1_9LAMI</name>
<reference evidence="2" key="1">
    <citation type="submission" date="2024-07" db="EMBL/GenBank/DDBJ databases">
        <title>Two chromosome-level genome assemblies of Korean endemic species Abeliophyllum distichum and Forsythia ovata (Oleaceae).</title>
        <authorList>
            <person name="Jang H."/>
        </authorList>
    </citation>
    <scope>NUCLEOTIDE SEQUENCE [LARGE SCALE GENOMIC DNA]</scope>
</reference>
<organism evidence="1 2">
    <name type="scientific">Abeliophyllum distichum</name>
    <dbReference type="NCBI Taxonomy" id="126358"/>
    <lineage>
        <taxon>Eukaryota</taxon>
        <taxon>Viridiplantae</taxon>
        <taxon>Streptophyta</taxon>
        <taxon>Embryophyta</taxon>
        <taxon>Tracheophyta</taxon>
        <taxon>Spermatophyta</taxon>
        <taxon>Magnoliopsida</taxon>
        <taxon>eudicotyledons</taxon>
        <taxon>Gunneridae</taxon>
        <taxon>Pentapetalae</taxon>
        <taxon>asterids</taxon>
        <taxon>lamiids</taxon>
        <taxon>Lamiales</taxon>
        <taxon>Oleaceae</taxon>
        <taxon>Forsythieae</taxon>
        <taxon>Abeliophyllum</taxon>
    </lineage>
</organism>
<protein>
    <submittedName>
        <fullName evidence="1">Uncharacterized protein</fullName>
    </submittedName>
</protein>
<dbReference type="EMBL" id="JBFOLK010000010">
    <property type="protein sequence ID" value="KAL2480220.1"/>
    <property type="molecule type" value="Genomic_DNA"/>
</dbReference>
<dbReference type="AlphaFoldDB" id="A0ABD1QVI1"/>
<sequence length="131" mass="14445">MPNIILEGPLQTSSLTWNLVSVEVPYPHKGLASSLRHGTSWERPNIMPHLIFEEPLQTSSLIWDLVFVEALYPHKGLASSLRHGTSLGKAKYCASSDIGRASTNKLPYLGLSFYRSAIPTQGPSLFIKACH</sequence>
<evidence type="ECO:0000313" key="2">
    <source>
        <dbReference type="Proteomes" id="UP001604336"/>
    </source>
</evidence>